<accession>A0A7G9L2F0</accession>
<reference evidence="1 2" key="1">
    <citation type="submission" date="2020-08" db="EMBL/GenBank/DDBJ databases">
        <title>Sphingomonas sp. sand1-3 16S ribosomal RNA gene Genome sequencing and assembly.</title>
        <authorList>
            <person name="Kang M."/>
        </authorList>
    </citation>
    <scope>NUCLEOTIDE SEQUENCE [LARGE SCALE GENOMIC DNA]</scope>
    <source>
        <strain evidence="2">sand1-3</strain>
    </source>
</reference>
<proteinExistence type="predicted"/>
<protein>
    <submittedName>
        <fullName evidence="1">Uncharacterized protein</fullName>
    </submittedName>
</protein>
<sequence>MPNTQIYDEASNVDAHDGTVVVVGPDAVDVRLTPSAAEETSERLLEGAMKARGQKYFEDKKS</sequence>
<dbReference type="Proteomes" id="UP000515861">
    <property type="component" value="Chromosome"/>
</dbReference>
<keyword evidence="2" id="KW-1185">Reference proteome</keyword>
<evidence type="ECO:0000313" key="1">
    <source>
        <dbReference type="EMBL" id="QNM82799.1"/>
    </source>
</evidence>
<evidence type="ECO:0000313" key="2">
    <source>
        <dbReference type="Proteomes" id="UP000515861"/>
    </source>
</evidence>
<organism evidence="1 2">
    <name type="scientific">Sphingomonas sabuli</name>
    <dbReference type="NCBI Taxonomy" id="2764186"/>
    <lineage>
        <taxon>Bacteria</taxon>
        <taxon>Pseudomonadati</taxon>
        <taxon>Pseudomonadota</taxon>
        <taxon>Alphaproteobacteria</taxon>
        <taxon>Sphingomonadales</taxon>
        <taxon>Sphingomonadaceae</taxon>
        <taxon>Sphingomonas</taxon>
    </lineage>
</organism>
<dbReference type="EMBL" id="CP060697">
    <property type="protein sequence ID" value="QNM82799.1"/>
    <property type="molecule type" value="Genomic_DNA"/>
</dbReference>
<dbReference type="RefSeq" id="WP_187479754.1">
    <property type="nucleotide sequence ID" value="NZ_CP060697.1"/>
</dbReference>
<dbReference type="AlphaFoldDB" id="A0A7G9L2F0"/>
<dbReference type="KEGG" id="ssau:H8M03_12590"/>
<name>A0A7G9L2F0_9SPHN</name>
<gene>
    <name evidence="1" type="ORF">H8M03_12590</name>
</gene>